<feature type="domain" description="HTH araC/xylS-type" evidence="5">
    <location>
        <begin position="208"/>
        <end position="306"/>
    </location>
</feature>
<dbReference type="Pfam" id="PF12833">
    <property type="entry name" value="HTH_18"/>
    <property type="match status" value="1"/>
</dbReference>
<dbReference type="InterPro" id="IPR032783">
    <property type="entry name" value="AraC_lig"/>
</dbReference>
<keyword evidence="7" id="KW-1185">Reference proteome</keyword>
<dbReference type="RefSeq" id="WP_073379936.1">
    <property type="nucleotide sequence ID" value="NZ_FQZK01000008.1"/>
</dbReference>
<keyword evidence="3" id="KW-0804">Transcription</keyword>
<dbReference type="PANTHER" id="PTHR46796:SF7">
    <property type="entry name" value="ARAC FAMILY TRANSCRIPTIONAL REGULATOR"/>
    <property type="match status" value="1"/>
</dbReference>
<dbReference type="SMART" id="SM00342">
    <property type="entry name" value="HTH_ARAC"/>
    <property type="match status" value="1"/>
</dbReference>
<accession>A0A1M6L2J0</accession>
<dbReference type="PANTHER" id="PTHR46796">
    <property type="entry name" value="HTH-TYPE TRANSCRIPTIONAL ACTIVATOR RHAS-RELATED"/>
    <property type="match status" value="1"/>
</dbReference>
<evidence type="ECO:0000259" key="5">
    <source>
        <dbReference type="PROSITE" id="PS01124"/>
    </source>
</evidence>
<reference evidence="6 7" key="1">
    <citation type="submission" date="2016-11" db="EMBL/GenBank/DDBJ databases">
        <authorList>
            <person name="Jaros S."/>
            <person name="Januszkiewicz K."/>
            <person name="Wedrychowicz H."/>
        </authorList>
    </citation>
    <scope>NUCLEOTIDE SEQUENCE [LARGE SCALE GENOMIC DNA]</scope>
    <source>
        <strain evidence="6 7">CGMCC 4.5723</strain>
    </source>
</reference>
<dbReference type="SUPFAM" id="SSF46689">
    <property type="entry name" value="Homeodomain-like"/>
    <property type="match status" value="2"/>
</dbReference>
<evidence type="ECO:0000313" key="7">
    <source>
        <dbReference type="Proteomes" id="UP000184452"/>
    </source>
</evidence>
<dbReference type="OrthoDB" id="241790at2"/>
<keyword evidence="2 6" id="KW-0238">DNA-binding</keyword>
<evidence type="ECO:0000256" key="2">
    <source>
        <dbReference type="ARBA" id="ARBA00023125"/>
    </source>
</evidence>
<proteinExistence type="predicted"/>
<protein>
    <submittedName>
        <fullName evidence="6">AraC-type DNA-binding protein</fullName>
    </submittedName>
</protein>
<feature type="region of interest" description="Disordered" evidence="4">
    <location>
        <begin position="299"/>
        <end position="320"/>
    </location>
</feature>
<evidence type="ECO:0000256" key="1">
    <source>
        <dbReference type="ARBA" id="ARBA00023015"/>
    </source>
</evidence>
<evidence type="ECO:0000313" key="6">
    <source>
        <dbReference type="EMBL" id="SHJ65407.1"/>
    </source>
</evidence>
<dbReference type="InterPro" id="IPR009057">
    <property type="entry name" value="Homeodomain-like_sf"/>
</dbReference>
<dbReference type="Proteomes" id="UP000184452">
    <property type="component" value="Unassembled WGS sequence"/>
</dbReference>
<dbReference type="EMBL" id="FQZK01000008">
    <property type="protein sequence ID" value="SHJ65407.1"/>
    <property type="molecule type" value="Genomic_DNA"/>
</dbReference>
<dbReference type="InterPro" id="IPR018060">
    <property type="entry name" value="HTH_AraC"/>
</dbReference>
<dbReference type="Gene3D" id="1.10.10.60">
    <property type="entry name" value="Homeodomain-like"/>
    <property type="match status" value="1"/>
</dbReference>
<dbReference type="InterPro" id="IPR018062">
    <property type="entry name" value="HTH_AraC-typ_CS"/>
</dbReference>
<keyword evidence="1" id="KW-0805">Transcription regulation</keyword>
<dbReference type="InterPro" id="IPR050204">
    <property type="entry name" value="AraC_XylS_family_regulators"/>
</dbReference>
<dbReference type="Pfam" id="PF12852">
    <property type="entry name" value="Cupin_6"/>
    <property type="match status" value="1"/>
</dbReference>
<sequence>MVTPPPGDPLADLLHRSAVGAEVSGGFTATAPWVSRGAVAADVKVIAVLRGRAVLSSDGGAPVELEEGDVAVLARRSRLVLHSAPRQGAPREIPPPVGWEGAGGRDGDAAGLPDTVVGGHLRMGPTGREPLLAGLPPLTRVRGAEPGARRIRTVLGLLLDEAAAGEAGAAFATAQYARLLALECLRAAVRGDGLPPGWPRLHADPRLRPAVLLLHGDPGRSWRLEELARAAAMSRTAFAERFRRTGGLTPFAYLRRWRVLVAEHALRTGDTGVGALSARLGYASPGSFSTAFRRATGLSPSGYRRAHGGLPTDPERPDPG</sequence>
<dbReference type="PROSITE" id="PS00041">
    <property type="entry name" value="HTH_ARAC_FAMILY_1"/>
    <property type="match status" value="1"/>
</dbReference>
<gene>
    <name evidence="6" type="ORF">SAMN05421803_10851</name>
</gene>
<evidence type="ECO:0000256" key="3">
    <source>
        <dbReference type="ARBA" id="ARBA00023163"/>
    </source>
</evidence>
<dbReference type="PROSITE" id="PS01124">
    <property type="entry name" value="HTH_ARAC_FAMILY_2"/>
    <property type="match status" value="1"/>
</dbReference>
<organism evidence="6 7">
    <name type="scientific">Nocardiopsis flavescens</name>
    <dbReference type="NCBI Taxonomy" id="758803"/>
    <lineage>
        <taxon>Bacteria</taxon>
        <taxon>Bacillati</taxon>
        <taxon>Actinomycetota</taxon>
        <taxon>Actinomycetes</taxon>
        <taxon>Streptosporangiales</taxon>
        <taxon>Nocardiopsidaceae</taxon>
        <taxon>Nocardiopsis</taxon>
    </lineage>
</organism>
<dbReference type="GO" id="GO:0003700">
    <property type="term" value="F:DNA-binding transcription factor activity"/>
    <property type="evidence" value="ECO:0007669"/>
    <property type="project" value="InterPro"/>
</dbReference>
<evidence type="ECO:0000256" key="4">
    <source>
        <dbReference type="SAM" id="MobiDB-lite"/>
    </source>
</evidence>
<dbReference type="STRING" id="758803.SAMN05421803_10851"/>
<dbReference type="AlphaFoldDB" id="A0A1M6L2J0"/>
<dbReference type="GO" id="GO:0043565">
    <property type="term" value="F:sequence-specific DNA binding"/>
    <property type="evidence" value="ECO:0007669"/>
    <property type="project" value="InterPro"/>
</dbReference>
<name>A0A1M6L2J0_9ACTN</name>